<evidence type="ECO:0000256" key="2">
    <source>
        <dbReference type="ARBA" id="ARBA00022692"/>
    </source>
</evidence>
<dbReference type="InterPro" id="IPR009598">
    <property type="entry name" value="BCALP"/>
</dbReference>
<comment type="subcellular location">
    <subcellularLocation>
        <location evidence="1">Membrane</location>
    </subcellularLocation>
</comment>
<organism evidence="6 7">
    <name type="scientific">Phycomyces blakesleeanus (strain ATCC 8743b / DSM 1359 / FGSC 10004 / NBRC 33097 / NRRL 1555)</name>
    <dbReference type="NCBI Taxonomy" id="763407"/>
    <lineage>
        <taxon>Eukaryota</taxon>
        <taxon>Fungi</taxon>
        <taxon>Fungi incertae sedis</taxon>
        <taxon>Mucoromycota</taxon>
        <taxon>Mucoromycotina</taxon>
        <taxon>Mucoromycetes</taxon>
        <taxon>Mucorales</taxon>
        <taxon>Phycomycetaceae</taxon>
        <taxon>Phycomyces</taxon>
    </lineage>
</organism>
<gene>
    <name evidence="6" type="ORF">PHYBLDRAFT_185187</name>
</gene>
<evidence type="ECO:0000256" key="1">
    <source>
        <dbReference type="ARBA" id="ARBA00004370"/>
    </source>
</evidence>
<dbReference type="InParanoid" id="A0A167PQI5"/>
<proteinExistence type="predicted"/>
<evidence type="ECO:0000256" key="5">
    <source>
        <dbReference type="SAM" id="Phobius"/>
    </source>
</evidence>
<evidence type="ECO:0000313" key="6">
    <source>
        <dbReference type="EMBL" id="OAD78357.1"/>
    </source>
</evidence>
<evidence type="ECO:0000313" key="7">
    <source>
        <dbReference type="Proteomes" id="UP000077315"/>
    </source>
</evidence>
<dbReference type="GO" id="GO:0016020">
    <property type="term" value="C:membrane"/>
    <property type="evidence" value="ECO:0007669"/>
    <property type="project" value="UniProtKB-SubCell"/>
</dbReference>
<evidence type="ECO:0000256" key="3">
    <source>
        <dbReference type="ARBA" id="ARBA00022989"/>
    </source>
</evidence>
<dbReference type="OrthoDB" id="5563033at2759"/>
<dbReference type="RefSeq" id="XP_018296397.1">
    <property type="nucleotide sequence ID" value="XM_018439044.1"/>
</dbReference>
<dbReference type="EMBL" id="KV440973">
    <property type="protein sequence ID" value="OAD78357.1"/>
    <property type="molecule type" value="Genomic_DNA"/>
</dbReference>
<protein>
    <submittedName>
        <fullName evidence="6">Uncharacterized protein</fullName>
    </submittedName>
</protein>
<dbReference type="Proteomes" id="UP000077315">
    <property type="component" value="Unassembled WGS sequence"/>
</dbReference>
<name>A0A167PQI5_PHYB8</name>
<sequence>MYCMRYFVPLLLLPFPDAPPVFVVLFLISFFLHQKPCIYCTLLLIALFSSTCYWGQGRCWIDLRNSSLFDVRQDSNATFGQNDGWWDWKITLPVGQTPISNN</sequence>
<keyword evidence="2 5" id="KW-0812">Transmembrane</keyword>
<dbReference type="VEuPathDB" id="FungiDB:PHYBLDRAFT_185187"/>
<dbReference type="GeneID" id="28999950"/>
<reference evidence="7" key="1">
    <citation type="submission" date="2015-06" db="EMBL/GenBank/DDBJ databases">
        <title>Expansion of signal transduction pathways in fungi by whole-genome duplication.</title>
        <authorList>
            <consortium name="DOE Joint Genome Institute"/>
            <person name="Corrochano L.M."/>
            <person name="Kuo A."/>
            <person name="Marcet-Houben M."/>
            <person name="Polaino S."/>
            <person name="Salamov A."/>
            <person name="Villalobos J.M."/>
            <person name="Alvarez M.I."/>
            <person name="Avalos J."/>
            <person name="Benito E.P."/>
            <person name="Benoit I."/>
            <person name="Burger G."/>
            <person name="Camino L.P."/>
            <person name="Canovas D."/>
            <person name="Cerda-Olmedo E."/>
            <person name="Cheng J.-F."/>
            <person name="Dominguez A."/>
            <person name="Elias M."/>
            <person name="Eslava A.P."/>
            <person name="Glaser F."/>
            <person name="Grimwood J."/>
            <person name="Gutierrez G."/>
            <person name="Heitman J."/>
            <person name="Henrissat B."/>
            <person name="Iturriaga E.A."/>
            <person name="Lang B.F."/>
            <person name="Lavin J.L."/>
            <person name="Lee S."/>
            <person name="Li W."/>
            <person name="Lindquist E."/>
            <person name="Lopez-Garcia S."/>
            <person name="Luque E.M."/>
            <person name="Marcos A.T."/>
            <person name="Martin J."/>
            <person name="McCluskey K."/>
            <person name="Medina H.R."/>
            <person name="Miralles-Duran A."/>
            <person name="Miyazaki A."/>
            <person name="Munoz-Torres E."/>
            <person name="Oguiza J.A."/>
            <person name="Ohm R."/>
            <person name="Olmedo M."/>
            <person name="Orejas M."/>
            <person name="Ortiz-Castellanos L."/>
            <person name="Pisabarro A.G."/>
            <person name="Rodriguez-Romero J."/>
            <person name="Ruiz-Herrera J."/>
            <person name="Ruiz-Vazquez R."/>
            <person name="Sanz C."/>
            <person name="Schackwitz W."/>
            <person name="Schmutz J."/>
            <person name="Shahriari M."/>
            <person name="Shelest E."/>
            <person name="Silva-Franco F."/>
            <person name="Soanes D."/>
            <person name="Syed K."/>
            <person name="Tagua V.G."/>
            <person name="Talbot N.J."/>
            <person name="Thon M."/>
            <person name="De vries R.P."/>
            <person name="Wiebenga A."/>
            <person name="Yadav J.S."/>
            <person name="Braun E.L."/>
            <person name="Baker S."/>
            <person name="Garre V."/>
            <person name="Horwitz B."/>
            <person name="Torres-Martinez S."/>
            <person name="Idnurm A."/>
            <person name="Herrera-Estrella A."/>
            <person name="Gabaldon T."/>
            <person name="Grigoriev I.V."/>
        </authorList>
    </citation>
    <scope>NUCLEOTIDE SEQUENCE [LARGE SCALE GENOMIC DNA]</scope>
    <source>
        <strain evidence="7">NRRL 1555(-)</strain>
    </source>
</reference>
<keyword evidence="4 5" id="KW-0472">Membrane</keyword>
<dbReference type="PANTHER" id="PTHR13259">
    <property type="entry name" value="BLADDER CANCER 10 KD PROTEIN HOMOLOG"/>
    <property type="match status" value="1"/>
</dbReference>
<evidence type="ECO:0000256" key="4">
    <source>
        <dbReference type="ARBA" id="ARBA00023136"/>
    </source>
</evidence>
<dbReference type="AlphaFoldDB" id="A0A167PQI5"/>
<dbReference type="PANTHER" id="PTHR13259:SF1">
    <property type="entry name" value="BLADDER CANCER-ASSOCIATED PROTEIN"/>
    <property type="match status" value="1"/>
</dbReference>
<feature type="transmembrane region" description="Helical" evidence="5">
    <location>
        <begin position="6"/>
        <end position="30"/>
    </location>
</feature>
<keyword evidence="7" id="KW-1185">Reference proteome</keyword>
<dbReference type="SMART" id="SM01396">
    <property type="entry name" value="BC10"/>
    <property type="match status" value="1"/>
</dbReference>
<dbReference type="Pfam" id="PF06726">
    <property type="entry name" value="BC10"/>
    <property type="match status" value="1"/>
</dbReference>
<accession>A0A167PQI5</accession>
<keyword evidence="3 5" id="KW-1133">Transmembrane helix</keyword>